<dbReference type="InterPro" id="IPR046826">
    <property type="entry name" value="PDH_N"/>
</dbReference>
<dbReference type="Gene3D" id="3.40.50.720">
    <property type="entry name" value="NAD(P)-binding Rossmann-like Domain"/>
    <property type="match status" value="1"/>
</dbReference>
<sequence>MAFQIAVVGLGLMGGSMAMALRGFRDARIVGIDVNEASLEKALERGVIDEGLTAPAGPSDLWVLCLYPRDLAGFVEKNRAFFTAGTVVTDIAGVKGAVLEKIPPLLPADVDFVGGHPMAGLEVWGFDHAKKDLFQGCNYIVIPDDAARPESVELVRSMARHVGASRIVSCTAEEHDRNIAYTSQLMHVLAAALCDNPDFLQSKGFEGGSFRGATRVAILNDRLWPQLFLENRDALVLSLDRLLGSLLALREDVARGDEEALGKAMVLATDRMKKWQKRQV</sequence>
<dbReference type="InterPro" id="IPR046825">
    <property type="entry name" value="PDH_C"/>
</dbReference>
<dbReference type="PANTHER" id="PTHR21363">
    <property type="entry name" value="PREPHENATE DEHYDROGENASE"/>
    <property type="match status" value="1"/>
</dbReference>
<dbReference type="RefSeq" id="WP_249317397.1">
    <property type="nucleotide sequence ID" value="NZ_JACRSR010000006.1"/>
</dbReference>
<dbReference type="Proteomes" id="UP000623172">
    <property type="component" value="Unassembled WGS sequence"/>
</dbReference>
<dbReference type="InterPro" id="IPR050812">
    <property type="entry name" value="Preph/Arog_dehydrog"/>
</dbReference>
<dbReference type="Pfam" id="PF20463">
    <property type="entry name" value="PDH_C"/>
    <property type="match status" value="1"/>
</dbReference>
<dbReference type="InterPro" id="IPR003099">
    <property type="entry name" value="Prephen_DH"/>
</dbReference>
<reference evidence="5" key="1">
    <citation type="submission" date="2020-08" db="EMBL/GenBank/DDBJ databases">
        <title>Genome public.</title>
        <authorList>
            <person name="Liu C."/>
            <person name="Sun Q."/>
        </authorList>
    </citation>
    <scope>NUCLEOTIDE SEQUENCE</scope>
    <source>
        <strain evidence="5">NSJ-53</strain>
    </source>
</reference>
<evidence type="ECO:0000313" key="6">
    <source>
        <dbReference type="Proteomes" id="UP000623172"/>
    </source>
</evidence>
<dbReference type="GO" id="GO:0008977">
    <property type="term" value="F:prephenate dehydrogenase (NAD+) activity"/>
    <property type="evidence" value="ECO:0007669"/>
    <property type="project" value="InterPro"/>
</dbReference>
<dbReference type="SUPFAM" id="SSF48179">
    <property type="entry name" value="6-phosphogluconate dehydrogenase C-terminal domain-like"/>
    <property type="match status" value="1"/>
</dbReference>
<dbReference type="InterPro" id="IPR036291">
    <property type="entry name" value="NAD(P)-bd_dom_sf"/>
</dbReference>
<dbReference type="GO" id="GO:0006571">
    <property type="term" value="P:tyrosine biosynthetic process"/>
    <property type="evidence" value="ECO:0007669"/>
    <property type="project" value="InterPro"/>
</dbReference>
<evidence type="ECO:0000256" key="2">
    <source>
        <dbReference type="ARBA" id="ARBA00023002"/>
    </source>
</evidence>
<evidence type="ECO:0000256" key="1">
    <source>
        <dbReference type="ARBA" id="ARBA00007964"/>
    </source>
</evidence>
<gene>
    <name evidence="5" type="ORF">H8696_10555</name>
</gene>
<accession>A0A926D6H6</accession>
<protein>
    <submittedName>
        <fullName evidence="5">Prephenate dehydrogenase</fullName>
    </submittedName>
</protein>
<dbReference type="PANTHER" id="PTHR21363:SF0">
    <property type="entry name" value="PREPHENATE DEHYDROGENASE [NADP(+)]"/>
    <property type="match status" value="1"/>
</dbReference>
<dbReference type="AlphaFoldDB" id="A0A926D6H6"/>
<evidence type="ECO:0000256" key="3">
    <source>
        <dbReference type="ARBA" id="ARBA00029440"/>
    </source>
</evidence>
<name>A0A926D6H6_9FIRM</name>
<dbReference type="InterPro" id="IPR008927">
    <property type="entry name" value="6-PGluconate_DH-like_C_sf"/>
</dbReference>
<evidence type="ECO:0000313" key="5">
    <source>
        <dbReference type="EMBL" id="MBC8532284.1"/>
    </source>
</evidence>
<dbReference type="SUPFAM" id="SSF51735">
    <property type="entry name" value="NAD(P)-binding Rossmann-fold domains"/>
    <property type="match status" value="1"/>
</dbReference>
<evidence type="ECO:0000259" key="4">
    <source>
        <dbReference type="PROSITE" id="PS51176"/>
    </source>
</evidence>
<organism evidence="5 6">
    <name type="scientific">Gehongia tenuis</name>
    <dbReference type="NCBI Taxonomy" id="2763655"/>
    <lineage>
        <taxon>Bacteria</taxon>
        <taxon>Bacillati</taxon>
        <taxon>Bacillota</taxon>
        <taxon>Clostridia</taxon>
        <taxon>Christensenellales</taxon>
        <taxon>Christensenellaceae</taxon>
        <taxon>Gehongia</taxon>
    </lineage>
</organism>
<dbReference type="GO" id="GO:0070403">
    <property type="term" value="F:NAD+ binding"/>
    <property type="evidence" value="ECO:0007669"/>
    <property type="project" value="InterPro"/>
</dbReference>
<keyword evidence="2" id="KW-0560">Oxidoreductase</keyword>
<proteinExistence type="inferred from homology"/>
<keyword evidence="6" id="KW-1185">Reference proteome</keyword>
<dbReference type="PROSITE" id="PS51176">
    <property type="entry name" value="PDH_ADH"/>
    <property type="match status" value="1"/>
</dbReference>
<comment type="pathway">
    <text evidence="3">Amino-acid biosynthesis.</text>
</comment>
<comment type="caution">
    <text evidence="5">The sequence shown here is derived from an EMBL/GenBank/DDBJ whole genome shotgun (WGS) entry which is preliminary data.</text>
</comment>
<dbReference type="EMBL" id="JACRSR010000006">
    <property type="protein sequence ID" value="MBC8532284.1"/>
    <property type="molecule type" value="Genomic_DNA"/>
</dbReference>
<feature type="domain" description="Prephenate/arogenate dehydrogenase" evidence="4">
    <location>
        <begin position="3"/>
        <end position="280"/>
    </location>
</feature>
<dbReference type="GO" id="GO:0004665">
    <property type="term" value="F:prephenate dehydrogenase (NADP+) activity"/>
    <property type="evidence" value="ECO:0007669"/>
    <property type="project" value="InterPro"/>
</dbReference>
<dbReference type="Pfam" id="PF02153">
    <property type="entry name" value="PDH_N"/>
    <property type="match status" value="1"/>
</dbReference>
<comment type="similarity">
    <text evidence="1">Belongs to the prephenate/arogenate dehydrogenase family.</text>
</comment>
<dbReference type="Gene3D" id="1.10.3660.10">
    <property type="entry name" value="6-phosphogluconate dehydrogenase C-terminal like domain"/>
    <property type="match status" value="1"/>
</dbReference>